<dbReference type="GO" id="GO:0005770">
    <property type="term" value="C:late endosome"/>
    <property type="evidence" value="ECO:0007669"/>
    <property type="project" value="TreeGrafter"/>
</dbReference>
<feature type="domain" description="FAD dependent oxidoreductase" evidence="2">
    <location>
        <begin position="187"/>
        <end position="491"/>
    </location>
</feature>
<dbReference type="OrthoDB" id="498204at2759"/>
<evidence type="ECO:0000256" key="1">
    <source>
        <dbReference type="SAM" id="MobiDB-lite"/>
    </source>
</evidence>
<dbReference type="STRING" id="1081102.A0A167TFT6"/>
<proteinExistence type="predicted"/>
<feature type="compositionally biased region" description="Basic and acidic residues" evidence="1">
    <location>
        <begin position="97"/>
        <end position="108"/>
    </location>
</feature>
<evidence type="ECO:0000313" key="4">
    <source>
        <dbReference type="Proteomes" id="UP000076874"/>
    </source>
</evidence>
<feature type="region of interest" description="Disordered" evidence="1">
    <location>
        <begin position="438"/>
        <end position="458"/>
    </location>
</feature>
<feature type="compositionally biased region" description="Low complexity" evidence="1">
    <location>
        <begin position="138"/>
        <end position="150"/>
    </location>
</feature>
<protein>
    <submittedName>
        <fullName evidence="3">FAD dependent oxidoreductase</fullName>
    </submittedName>
</protein>
<comment type="caution">
    <text evidence="3">The sequence shown here is derived from an EMBL/GenBank/DDBJ whole genome shotgun (WGS) entry which is preliminary data.</text>
</comment>
<dbReference type="PANTHER" id="PTHR13847">
    <property type="entry name" value="SARCOSINE DEHYDROGENASE-RELATED"/>
    <property type="match status" value="1"/>
</dbReference>
<dbReference type="PANTHER" id="PTHR13847:SF185">
    <property type="entry name" value="FAD DEPENDENT OXIDOREDUCTASE SUPERFAMILY (AFU_ORTHOLOGUE AFUA_3G02360)"/>
    <property type="match status" value="1"/>
</dbReference>
<dbReference type="GO" id="GO:0042147">
    <property type="term" value="P:retrograde transport, endosome to Golgi"/>
    <property type="evidence" value="ECO:0007669"/>
    <property type="project" value="TreeGrafter"/>
</dbReference>
<keyword evidence="4" id="KW-1185">Reference proteome</keyword>
<dbReference type="InterPro" id="IPR036188">
    <property type="entry name" value="FAD/NAD-bd_sf"/>
</dbReference>
<organism evidence="3 4">
    <name type="scientific">Niveomyces insectorum RCEF 264</name>
    <dbReference type="NCBI Taxonomy" id="1081102"/>
    <lineage>
        <taxon>Eukaryota</taxon>
        <taxon>Fungi</taxon>
        <taxon>Dikarya</taxon>
        <taxon>Ascomycota</taxon>
        <taxon>Pezizomycotina</taxon>
        <taxon>Sordariomycetes</taxon>
        <taxon>Hypocreomycetidae</taxon>
        <taxon>Hypocreales</taxon>
        <taxon>Cordycipitaceae</taxon>
        <taxon>Niveomyces</taxon>
    </lineage>
</organism>
<feature type="region of interest" description="Disordered" evidence="1">
    <location>
        <begin position="97"/>
        <end position="174"/>
    </location>
</feature>
<reference evidence="3 4" key="1">
    <citation type="journal article" date="2016" name="Genome Biol. Evol.">
        <title>Divergent and convergent evolution of fungal pathogenicity.</title>
        <authorList>
            <person name="Shang Y."/>
            <person name="Xiao G."/>
            <person name="Zheng P."/>
            <person name="Cen K."/>
            <person name="Zhan S."/>
            <person name="Wang C."/>
        </authorList>
    </citation>
    <scope>NUCLEOTIDE SEQUENCE [LARGE SCALE GENOMIC DNA]</scope>
    <source>
        <strain evidence="3 4">RCEF 264</strain>
    </source>
</reference>
<dbReference type="Gene3D" id="3.50.50.60">
    <property type="entry name" value="FAD/NAD(P)-binding domain"/>
    <property type="match status" value="3"/>
</dbReference>
<dbReference type="Proteomes" id="UP000076874">
    <property type="component" value="Unassembled WGS sequence"/>
</dbReference>
<dbReference type="InterPro" id="IPR006076">
    <property type="entry name" value="FAD-dep_OxRdtase"/>
</dbReference>
<dbReference type="Pfam" id="PF01266">
    <property type="entry name" value="DAO"/>
    <property type="match status" value="2"/>
</dbReference>
<dbReference type="AlphaFoldDB" id="A0A167TFT6"/>
<name>A0A167TFT6_9HYPO</name>
<gene>
    <name evidence="3" type="ORF">SPI_05680</name>
</gene>
<feature type="compositionally biased region" description="Basic residues" evidence="1">
    <location>
        <begin position="151"/>
        <end position="166"/>
    </location>
</feature>
<sequence>MASTVIVGCGVVGVTTAYYLSEHQPGDSIHLVEAADALFASASGFAGGFLARDWFTPEVAALAALSFDQHGVLAAQYGGHKEWGFAPSTALRYRLPIDKKKSNDDKGGDAQAQGGGEDWLQQGSSRSTAAVAMDDGDNNNNNDNNDNNNNKKNKDKHNKNKDKNKNKGPVWLRRREGDDVHVVADDGTTAQVDPLQFCQFLLRVCRDRGVHLHQPARVLAVGTDDDGVLASVELETGSSTAVTTTTTTTLPCTRVILAAGAWTPRVFERLFGGPPNSVVRSTLPIHNVAGYSLVVRPVGLVPPAVAEPAAAAAVAEDNLATACHAVFVNSRTLGYAPEVFSRVNGTLYMAGLNSQELPLPEMPTDEVPAPAQLAELLATCKMVLGIAEKKAEEEKAEEETMDHSVETPSLEIIRKGLCHRPVTPWGRPIVVRLGDERLQRGTSSSSSTGGGCNRNRIRTRPGAGGGVFVASGHGPWGISMGPGTGMVLAELAQERPLSADISGLGLA</sequence>
<feature type="domain" description="FAD dependent oxidoreductase" evidence="2">
    <location>
        <begin position="5"/>
        <end position="84"/>
    </location>
</feature>
<accession>A0A167TFT6</accession>
<dbReference type="SUPFAM" id="SSF51905">
    <property type="entry name" value="FAD/NAD(P)-binding domain"/>
    <property type="match status" value="1"/>
</dbReference>
<evidence type="ECO:0000313" key="3">
    <source>
        <dbReference type="EMBL" id="OAA60556.1"/>
    </source>
</evidence>
<dbReference type="GO" id="GO:0005829">
    <property type="term" value="C:cytosol"/>
    <property type="evidence" value="ECO:0007669"/>
    <property type="project" value="GOC"/>
</dbReference>
<evidence type="ECO:0000259" key="2">
    <source>
        <dbReference type="Pfam" id="PF01266"/>
    </source>
</evidence>
<dbReference type="EMBL" id="AZHD01000009">
    <property type="protein sequence ID" value="OAA60556.1"/>
    <property type="molecule type" value="Genomic_DNA"/>
</dbReference>
<dbReference type="Gene3D" id="3.30.9.10">
    <property type="entry name" value="D-Amino Acid Oxidase, subunit A, domain 2"/>
    <property type="match status" value="1"/>
</dbReference>